<dbReference type="AlphaFoldDB" id="A0A0T5VPZ1"/>
<organism evidence="2 3">
    <name type="scientific">Pedobacter ginsenosidimutans</name>
    <dbReference type="NCBI Taxonomy" id="687842"/>
    <lineage>
        <taxon>Bacteria</taxon>
        <taxon>Pseudomonadati</taxon>
        <taxon>Bacteroidota</taxon>
        <taxon>Sphingobacteriia</taxon>
        <taxon>Sphingobacteriales</taxon>
        <taxon>Sphingobacteriaceae</taxon>
        <taxon>Pedobacter</taxon>
    </lineage>
</organism>
<dbReference type="SUPFAM" id="SSF53474">
    <property type="entry name" value="alpha/beta-Hydrolases"/>
    <property type="match status" value="1"/>
</dbReference>
<dbReference type="EMBL" id="LMZQ01000006">
    <property type="protein sequence ID" value="KRT15921.1"/>
    <property type="molecule type" value="Genomic_DNA"/>
</dbReference>
<dbReference type="STRING" id="687842.ASU31_10440"/>
<proteinExistence type="predicted"/>
<feature type="domain" description="Serine aminopeptidase S33" evidence="1">
    <location>
        <begin position="57"/>
        <end position="160"/>
    </location>
</feature>
<sequence>MISPNIQEQTAIIFEPIKLEPEYEFVLPQFTIEIFVPVEKDITLNGLLYEKPTNKYLMIYFQGNAKNLQNFLDNHAMVFDWGYNILVTDYRSFGKSGGEITGEELLYSDAEKVYEFAAFLGYHPDQIILYGYSMGAAMVAHLATCKPAKAVIMESGYSSINEMEFSAGLCPAFPLNNAEKAKDIFMPALVIHGLSDHIITPDHAERILNRLGSTIKQQFILAGGHGDLKEKPEYIGIINGFIEKLSAKELV</sequence>
<name>A0A0T5VPZ1_9SPHI</name>
<dbReference type="PANTHER" id="PTHR12277">
    <property type="entry name" value="ALPHA/BETA HYDROLASE DOMAIN-CONTAINING PROTEIN"/>
    <property type="match status" value="1"/>
</dbReference>
<keyword evidence="3" id="KW-1185">Reference proteome</keyword>
<accession>A0A0T5VPZ1</accession>
<dbReference type="PANTHER" id="PTHR12277:SF81">
    <property type="entry name" value="PROTEIN ABHD13"/>
    <property type="match status" value="1"/>
</dbReference>
<dbReference type="InterPro" id="IPR022742">
    <property type="entry name" value="Hydrolase_4"/>
</dbReference>
<evidence type="ECO:0000259" key="1">
    <source>
        <dbReference type="Pfam" id="PF12146"/>
    </source>
</evidence>
<protein>
    <recommendedName>
        <fullName evidence="1">Serine aminopeptidase S33 domain-containing protein</fullName>
    </recommendedName>
</protein>
<comment type="caution">
    <text evidence="2">The sequence shown here is derived from an EMBL/GenBank/DDBJ whole genome shotgun (WGS) entry which is preliminary data.</text>
</comment>
<evidence type="ECO:0000313" key="2">
    <source>
        <dbReference type="EMBL" id="KRT15921.1"/>
    </source>
</evidence>
<dbReference type="Pfam" id="PF12146">
    <property type="entry name" value="Hydrolase_4"/>
    <property type="match status" value="1"/>
</dbReference>
<dbReference type="Proteomes" id="UP000051950">
    <property type="component" value="Unassembled WGS sequence"/>
</dbReference>
<evidence type="ECO:0000313" key="3">
    <source>
        <dbReference type="Proteomes" id="UP000051950"/>
    </source>
</evidence>
<dbReference type="Gene3D" id="3.40.50.1820">
    <property type="entry name" value="alpha/beta hydrolase"/>
    <property type="match status" value="1"/>
</dbReference>
<dbReference type="InterPro" id="IPR029058">
    <property type="entry name" value="AB_hydrolase_fold"/>
</dbReference>
<gene>
    <name evidence="2" type="ORF">ASU31_10440</name>
</gene>
<dbReference type="RefSeq" id="WP_167346173.1">
    <property type="nucleotide sequence ID" value="NZ_LMZQ01000006.1"/>
</dbReference>
<reference evidence="2 3" key="1">
    <citation type="submission" date="2015-11" db="EMBL/GenBank/DDBJ databases">
        <title>Sequence of Pedobacter ginsenosidimutans.</title>
        <authorList>
            <person name="Carson E."/>
            <person name="Keyser V."/>
            <person name="Newman J."/>
            <person name="Miller J."/>
        </authorList>
    </citation>
    <scope>NUCLEOTIDE SEQUENCE [LARGE SCALE GENOMIC DNA]</scope>
    <source>
        <strain evidence="2 3">KACC 14530</strain>
    </source>
</reference>